<dbReference type="PRINTS" id="PR00237">
    <property type="entry name" value="GPCRRHODOPSN"/>
</dbReference>
<organism evidence="10 11">
    <name type="scientific">Nematostella vectensis</name>
    <name type="common">Starlet sea anemone</name>
    <dbReference type="NCBI Taxonomy" id="45351"/>
    <lineage>
        <taxon>Eukaryota</taxon>
        <taxon>Metazoa</taxon>
        <taxon>Cnidaria</taxon>
        <taxon>Anthozoa</taxon>
        <taxon>Hexacorallia</taxon>
        <taxon>Actiniaria</taxon>
        <taxon>Edwardsiidae</taxon>
        <taxon>Nematostella</taxon>
    </lineage>
</organism>
<evidence type="ECO:0000256" key="3">
    <source>
        <dbReference type="ARBA" id="ARBA00022989"/>
    </source>
</evidence>
<dbReference type="PhylomeDB" id="A7RWI5"/>
<evidence type="ECO:0000256" key="8">
    <source>
        <dbReference type="SAM" id="Phobius"/>
    </source>
</evidence>
<evidence type="ECO:0000259" key="9">
    <source>
        <dbReference type="PROSITE" id="PS50262"/>
    </source>
</evidence>
<dbReference type="PROSITE" id="PS50262">
    <property type="entry name" value="G_PROTEIN_RECEP_F1_2"/>
    <property type="match status" value="1"/>
</dbReference>
<dbReference type="STRING" id="45351.A7RWI5"/>
<dbReference type="HOGENOM" id="CLU_009579_6_3_1"/>
<accession>A7RWI5</accession>
<evidence type="ECO:0000256" key="6">
    <source>
        <dbReference type="ARBA" id="ARBA00023170"/>
    </source>
</evidence>
<evidence type="ECO:0000313" key="11">
    <source>
        <dbReference type="Proteomes" id="UP000001593"/>
    </source>
</evidence>
<dbReference type="InterPro" id="IPR017452">
    <property type="entry name" value="GPCR_Rhodpsn_7TM"/>
</dbReference>
<evidence type="ECO:0000256" key="7">
    <source>
        <dbReference type="ARBA" id="ARBA00023224"/>
    </source>
</evidence>
<dbReference type="Gene3D" id="1.20.1070.10">
    <property type="entry name" value="Rhodopsin 7-helix transmembrane proteins"/>
    <property type="match status" value="1"/>
</dbReference>
<dbReference type="GO" id="GO:0005886">
    <property type="term" value="C:plasma membrane"/>
    <property type="evidence" value="ECO:0000318"/>
    <property type="project" value="GO_Central"/>
</dbReference>
<dbReference type="CDD" id="cd00637">
    <property type="entry name" value="7tm_classA_rhodopsin-like"/>
    <property type="match status" value="1"/>
</dbReference>
<dbReference type="Pfam" id="PF00001">
    <property type="entry name" value="7tm_1"/>
    <property type="match status" value="1"/>
</dbReference>
<dbReference type="GO" id="GO:0007218">
    <property type="term" value="P:neuropeptide signaling pathway"/>
    <property type="evidence" value="ECO:0000318"/>
    <property type="project" value="GO_Central"/>
</dbReference>
<dbReference type="Proteomes" id="UP000001593">
    <property type="component" value="Unassembled WGS sequence"/>
</dbReference>
<gene>
    <name evidence="10" type="ORF">NEMVEDRAFT_v1g241181</name>
</gene>
<keyword evidence="3 8" id="KW-1133">Transmembrane helix</keyword>
<protein>
    <recommendedName>
        <fullName evidence="9">G-protein coupled receptors family 1 profile domain-containing protein</fullName>
    </recommendedName>
</protein>
<comment type="subcellular location">
    <subcellularLocation>
        <location evidence="1">Membrane</location>
        <topology evidence="1">Multi-pass membrane protein</topology>
    </subcellularLocation>
</comment>
<dbReference type="InParanoid" id="A7RWI5"/>
<dbReference type="EMBL" id="DS469547">
    <property type="protein sequence ID" value="EDO44128.1"/>
    <property type="molecule type" value="Genomic_DNA"/>
</dbReference>
<keyword evidence="5 8" id="KW-0472">Membrane</keyword>
<feature type="transmembrane region" description="Helical" evidence="8">
    <location>
        <begin position="25"/>
        <end position="49"/>
    </location>
</feature>
<evidence type="ECO:0000313" key="10">
    <source>
        <dbReference type="EMBL" id="EDO44128.1"/>
    </source>
</evidence>
<dbReference type="PANTHER" id="PTHR45695:SF9">
    <property type="entry name" value="LEUCOKININ RECEPTOR"/>
    <property type="match status" value="1"/>
</dbReference>
<evidence type="ECO:0000256" key="2">
    <source>
        <dbReference type="ARBA" id="ARBA00022692"/>
    </source>
</evidence>
<reference evidence="10 11" key="1">
    <citation type="journal article" date="2007" name="Science">
        <title>Sea anemone genome reveals ancestral eumetazoan gene repertoire and genomic organization.</title>
        <authorList>
            <person name="Putnam N.H."/>
            <person name="Srivastava M."/>
            <person name="Hellsten U."/>
            <person name="Dirks B."/>
            <person name="Chapman J."/>
            <person name="Salamov A."/>
            <person name="Terry A."/>
            <person name="Shapiro H."/>
            <person name="Lindquist E."/>
            <person name="Kapitonov V.V."/>
            <person name="Jurka J."/>
            <person name="Genikhovich G."/>
            <person name="Grigoriev I.V."/>
            <person name="Lucas S.M."/>
            <person name="Steele R.E."/>
            <person name="Finnerty J.R."/>
            <person name="Technau U."/>
            <person name="Martindale M.Q."/>
            <person name="Rokhsar D.S."/>
        </authorList>
    </citation>
    <scope>NUCLEOTIDE SEQUENCE [LARGE SCALE GENOMIC DNA]</scope>
    <source>
        <strain evidence="11">CH2 X CH6</strain>
    </source>
</reference>
<feature type="transmembrane region" description="Helical" evidence="8">
    <location>
        <begin position="246"/>
        <end position="267"/>
    </location>
</feature>
<feature type="transmembrane region" description="Helical" evidence="8">
    <location>
        <begin position="150"/>
        <end position="173"/>
    </location>
</feature>
<dbReference type="FunFam" id="1.20.1070.10:FF:000602">
    <property type="entry name" value="Predicted protein"/>
    <property type="match status" value="1"/>
</dbReference>
<keyword evidence="6" id="KW-0675">Receptor</keyword>
<dbReference type="eggNOG" id="KOG4219">
    <property type="taxonomic scope" value="Eukaryota"/>
</dbReference>
<dbReference type="PANTHER" id="PTHR45695">
    <property type="entry name" value="LEUCOKININ RECEPTOR-RELATED"/>
    <property type="match status" value="1"/>
</dbReference>
<feature type="transmembrane region" description="Helical" evidence="8">
    <location>
        <begin position="107"/>
        <end position="125"/>
    </location>
</feature>
<keyword evidence="4" id="KW-0297">G-protein coupled receptor</keyword>
<feature type="domain" description="G-protein coupled receptors family 1 profile" evidence="9">
    <location>
        <begin position="41"/>
        <end position="297"/>
    </location>
</feature>
<dbReference type="GO" id="GO:0008528">
    <property type="term" value="F:G protein-coupled peptide receptor activity"/>
    <property type="evidence" value="ECO:0000318"/>
    <property type="project" value="GO_Central"/>
</dbReference>
<proteinExistence type="predicted"/>
<keyword evidence="11" id="KW-1185">Reference proteome</keyword>
<sequence>MNSTRNISDPKETLDRLTLNSVTGVLFMIFYVTVFLLSLVGNSLVLLVCYKSLRGRRGFESVKGPFFNQYIANLAVSDLLFTILTLFDAMYTINGEWMTGIITCKTQGFLLETCYTASILTLIAISRERVTAIASLEMSSRVQRGKERRVNITIVWLLAIVICSPLLFAYTLYDDNNGFIKCRNMNWGDTGRRVYYSLTAVLLFLFPLFLMAWSHVKINRVLKSQVAPSEHMLKAIRTRQKKASRILLMVIMVFFLFWSPFIVMRTLRYFRWYNAIGPWKFVQLVVIASSATNPFVYCFYSVQFRRLFKTFVTCRCTGLTRNDTNTTTYQLALGSHIS</sequence>
<feature type="transmembrane region" description="Helical" evidence="8">
    <location>
        <begin position="279"/>
        <end position="300"/>
    </location>
</feature>
<evidence type="ECO:0000256" key="1">
    <source>
        <dbReference type="ARBA" id="ARBA00004141"/>
    </source>
</evidence>
<feature type="transmembrane region" description="Helical" evidence="8">
    <location>
        <begin position="70"/>
        <end position="87"/>
    </location>
</feature>
<name>A7RWI5_NEMVE</name>
<feature type="transmembrane region" description="Helical" evidence="8">
    <location>
        <begin position="193"/>
        <end position="213"/>
    </location>
</feature>
<keyword evidence="7" id="KW-0807">Transducer</keyword>
<evidence type="ECO:0000256" key="4">
    <source>
        <dbReference type="ARBA" id="ARBA00023040"/>
    </source>
</evidence>
<dbReference type="AlphaFoldDB" id="A7RWI5"/>
<dbReference type="InterPro" id="IPR000276">
    <property type="entry name" value="GPCR_Rhodpsn"/>
</dbReference>
<dbReference type="OMA" id="FVYCFYS"/>
<evidence type="ECO:0000256" key="5">
    <source>
        <dbReference type="ARBA" id="ARBA00023136"/>
    </source>
</evidence>
<dbReference type="SUPFAM" id="SSF81321">
    <property type="entry name" value="Family A G protein-coupled receptor-like"/>
    <property type="match status" value="1"/>
</dbReference>
<keyword evidence="2 8" id="KW-0812">Transmembrane</keyword>